<proteinExistence type="predicted"/>
<name>A0A1I6JFG1_9FIRM</name>
<protein>
    <recommendedName>
        <fullName evidence="4">Tight adherence protein C</fullName>
    </recommendedName>
</protein>
<evidence type="ECO:0000313" key="2">
    <source>
        <dbReference type="EMBL" id="SFR77718.1"/>
    </source>
</evidence>
<evidence type="ECO:0008006" key="4">
    <source>
        <dbReference type="Google" id="ProtNLM"/>
    </source>
</evidence>
<dbReference type="RefSeq" id="WP_242940494.1">
    <property type="nucleotide sequence ID" value="NZ_FOYZ01000005.1"/>
</dbReference>
<dbReference type="PANTHER" id="PTHR35007:SF2">
    <property type="entry name" value="PILUS ASSEMBLE PROTEIN"/>
    <property type="match status" value="1"/>
</dbReference>
<dbReference type="EMBL" id="FOYZ01000005">
    <property type="protein sequence ID" value="SFR77718.1"/>
    <property type="molecule type" value="Genomic_DNA"/>
</dbReference>
<keyword evidence="1" id="KW-0472">Membrane</keyword>
<keyword evidence="3" id="KW-1185">Reference proteome</keyword>
<organism evidence="2 3">
    <name type="scientific">Anaeromicropila populeti</name>
    <dbReference type="NCBI Taxonomy" id="37658"/>
    <lineage>
        <taxon>Bacteria</taxon>
        <taxon>Bacillati</taxon>
        <taxon>Bacillota</taxon>
        <taxon>Clostridia</taxon>
        <taxon>Lachnospirales</taxon>
        <taxon>Lachnospiraceae</taxon>
        <taxon>Anaeromicropila</taxon>
    </lineage>
</organism>
<keyword evidence="1" id="KW-0812">Transmembrane</keyword>
<reference evidence="2 3" key="1">
    <citation type="submission" date="2016-10" db="EMBL/GenBank/DDBJ databases">
        <authorList>
            <person name="de Groot N.N."/>
        </authorList>
    </citation>
    <scope>NUCLEOTIDE SEQUENCE [LARGE SCALE GENOMIC DNA]</scope>
    <source>
        <strain evidence="2 3">743A</strain>
    </source>
</reference>
<sequence length="287" mass="32705">MLFIIRVLTFLGMAYGSYTLITSVLKLPTYRTEKTAHIYTKKSSLIQLELMIQRMSAWLSQYIHLDEYKRSKLEQELKSLGIEKTPEIFKATSVVTAGLVLTLIIPCLLIMPIISVGVVVLSILVYFKEDNQLREKIAKKREAIELELPRFCSTIKQELMATRDVLTILENYRKNAGAAMKKELDITCADMRSGNYESALLRLEARITSAALSDVIRGLLGTLRGDDNRGYFEILSHDMDNMEIQRLEAQAAKQPGKIKKYLMLLLACMLVMYLLILGMYAMQNLTF</sequence>
<evidence type="ECO:0000256" key="1">
    <source>
        <dbReference type="SAM" id="Phobius"/>
    </source>
</evidence>
<evidence type="ECO:0000313" key="3">
    <source>
        <dbReference type="Proteomes" id="UP000199659"/>
    </source>
</evidence>
<feature type="transmembrane region" description="Helical" evidence="1">
    <location>
        <begin position="99"/>
        <end position="127"/>
    </location>
</feature>
<feature type="transmembrane region" description="Helical" evidence="1">
    <location>
        <begin position="261"/>
        <end position="282"/>
    </location>
</feature>
<gene>
    <name evidence="2" type="ORF">SAMN05661086_01640</name>
</gene>
<dbReference type="STRING" id="37658.SAMN05661086_01640"/>
<dbReference type="AlphaFoldDB" id="A0A1I6JFG1"/>
<accession>A0A1I6JFG1</accession>
<keyword evidence="1" id="KW-1133">Transmembrane helix</keyword>
<dbReference type="PANTHER" id="PTHR35007">
    <property type="entry name" value="INTEGRAL MEMBRANE PROTEIN-RELATED"/>
    <property type="match status" value="1"/>
</dbReference>
<dbReference type="Proteomes" id="UP000199659">
    <property type="component" value="Unassembled WGS sequence"/>
</dbReference>